<name>A0ABR6XEU7_9BURK</name>
<dbReference type="PANTHER" id="PTHR34978">
    <property type="entry name" value="POSSIBLE SENSOR-TRANSDUCER PROTEIN BLAR"/>
    <property type="match status" value="1"/>
</dbReference>
<comment type="caution">
    <text evidence="3">The sequence shown here is derived from an EMBL/GenBank/DDBJ whole genome shotgun (WGS) entry which is preliminary data.</text>
</comment>
<dbReference type="PANTHER" id="PTHR34978:SF3">
    <property type="entry name" value="SLR0241 PROTEIN"/>
    <property type="match status" value="1"/>
</dbReference>
<dbReference type="CDD" id="cd07341">
    <property type="entry name" value="M56_BlaR1_MecR1_like"/>
    <property type="match status" value="1"/>
</dbReference>
<keyword evidence="1" id="KW-0472">Membrane</keyword>
<feature type="transmembrane region" description="Helical" evidence="1">
    <location>
        <begin position="105"/>
        <end position="125"/>
    </location>
</feature>
<gene>
    <name evidence="3" type="ORF">H8K26_07270</name>
</gene>
<evidence type="ECO:0000313" key="3">
    <source>
        <dbReference type="EMBL" id="MBC3811238.1"/>
    </source>
</evidence>
<organism evidence="3 4">
    <name type="scientific">Undibacterium aquatile</name>
    <dbReference type="NCBI Taxonomy" id="1537398"/>
    <lineage>
        <taxon>Bacteria</taxon>
        <taxon>Pseudomonadati</taxon>
        <taxon>Pseudomonadota</taxon>
        <taxon>Betaproteobacteria</taxon>
        <taxon>Burkholderiales</taxon>
        <taxon>Oxalobacteraceae</taxon>
        <taxon>Undibacterium</taxon>
    </lineage>
</organism>
<keyword evidence="4" id="KW-1185">Reference proteome</keyword>
<evidence type="ECO:0000313" key="4">
    <source>
        <dbReference type="Proteomes" id="UP000637632"/>
    </source>
</evidence>
<keyword evidence="1" id="KW-0812">Transmembrane</keyword>
<dbReference type="Proteomes" id="UP000637632">
    <property type="component" value="Unassembled WGS sequence"/>
</dbReference>
<evidence type="ECO:0000259" key="2">
    <source>
        <dbReference type="Pfam" id="PF05569"/>
    </source>
</evidence>
<sequence>MSVDAETISSIVFALGWTVIHSIWQCSLIALFALAISQLTALNNSNLRCNLYSLSMVICGAWSTLTFSQLYKSRVTQDIITPTTGRLTETMAAWSASEQPVEMRFLVLIALFWGIGILFFLVKLVTEVMHSWLLKRHSTEIRNAEWQITLTRLKKNIGVSRDVAIRLSQKLSIPCVVGYFKPVILLPSSVFLGLSPLQIEMIVLHELAHIRRNDVLINYVQIVLKIVFFFNPALLYLSRCTDLEREHACDDLAVQACGDTFLYARTLQVCAEMNLSVSHQIAFGNQLFERNTMLKQRVFRLFMREVKSQQGFKKTASVFGLLVLSLTIASCSLLKLNEADLDIRGKGVRFEISIKRNGEILAQPVLLSEFGQKASVEVDNQIKIVSIAQKPQGQRSYVESLIYQNGDKGWILIQQLDMSAAIAQTPSFEYTTPDKQYRIVIKPRLADLPR</sequence>
<keyword evidence="1" id="KW-1133">Transmembrane helix</keyword>
<protein>
    <submittedName>
        <fullName evidence="3">M56 family metallopeptidase</fullName>
    </submittedName>
</protein>
<dbReference type="RefSeq" id="WP_190478420.1">
    <property type="nucleotide sequence ID" value="NZ_JACOFT010000002.1"/>
</dbReference>
<feature type="transmembrane region" description="Helical" evidence="1">
    <location>
        <begin position="51"/>
        <end position="71"/>
    </location>
</feature>
<feature type="transmembrane region" description="Helical" evidence="1">
    <location>
        <begin position="216"/>
        <end position="237"/>
    </location>
</feature>
<accession>A0ABR6XEU7</accession>
<reference evidence="3 4" key="1">
    <citation type="submission" date="2020-08" db="EMBL/GenBank/DDBJ databases">
        <title>Novel species isolated from subtropical streams in China.</title>
        <authorList>
            <person name="Lu H."/>
        </authorList>
    </citation>
    <scope>NUCLEOTIDE SEQUENCE [LARGE SCALE GENOMIC DNA]</scope>
    <source>
        <strain evidence="3 4">CCTCC AB 2015119</strain>
    </source>
</reference>
<dbReference type="Pfam" id="PF05569">
    <property type="entry name" value="Peptidase_M56"/>
    <property type="match status" value="1"/>
</dbReference>
<dbReference type="InterPro" id="IPR008756">
    <property type="entry name" value="Peptidase_M56"/>
</dbReference>
<feature type="domain" description="Peptidase M56" evidence="2">
    <location>
        <begin position="81"/>
        <end position="299"/>
    </location>
</feature>
<feature type="transmembrane region" description="Helical" evidence="1">
    <location>
        <begin position="12"/>
        <end position="39"/>
    </location>
</feature>
<evidence type="ECO:0000256" key="1">
    <source>
        <dbReference type="SAM" id="Phobius"/>
    </source>
</evidence>
<dbReference type="EMBL" id="JACOFT010000002">
    <property type="protein sequence ID" value="MBC3811238.1"/>
    <property type="molecule type" value="Genomic_DNA"/>
</dbReference>
<proteinExistence type="predicted"/>
<dbReference type="InterPro" id="IPR052173">
    <property type="entry name" value="Beta-lactam_resp_regulator"/>
</dbReference>